<dbReference type="PANTHER" id="PTHR33566">
    <property type="entry name" value="EN/SPM-LIKE TRANSPOSON-RELATED"/>
    <property type="match status" value="1"/>
</dbReference>
<gene>
    <name evidence="2" type="ORF">OLEA9_A026268</name>
</gene>
<dbReference type="PANTHER" id="PTHR33566:SF6">
    <property type="entry name" value="PROTEIN DEFECTIVE IN MERISTEM SILENCING 3"/>
    <property type="match status" value="1"/>
</dbReference>
<sequence length="130" mass="14770">MTTLQKLQEDLLALAQKVKDYKDNVKCLKATQNRLEESILYMQVALGKYHTEDLATENENHVHVKSEEETIEHILRHEKSAAAILCQLKTQHVDQVSNLHWTKDVVGIVATLGKVDDDGSILQFLIYASE</sequence>
<evidence type="ECO:0000313" key="2">
    <source>
        <dbReference type="EMBL" id="CAA3006645.1"/>
    </source>
</evidence>
<keyword evidence="3" id="KW-1185">Reference proteome</keyword>
<keyword evidence="1" id="KW-0175">Coiled coil</keyword>
<evidence type="ECO:0000313" key="3">
    <source>
        <dbReference type="Proteomes" id="UP000594638"/>
    </source>
</evidence>
<protein>
    <submittedName>
        <fullName evidence="2">Uncharacterized protein</fullName>
    </submittedName>
</protein>
<organism evidence="2 3">
    <name type="scientific">Olea europaea subsp. europaea</name>
    <dbReference type="NCBI Taxonomy" id="158383"/>
    <lineage>
        <taxon>Eukaryota</taxon>
        <taxon>Viridiplantae</taxon>
        <taxon>Streptophyta</taxon>
        <taxon>Embryophyta</taxon>
        <taxon>Tracheophyta</taxon>
        <taxon>Spermatophyta</taxon>
        <taxon>Magnoliopsida</taxon>
        <taxon>eudicotyledons</taxon>
        <taxon>Gunneridae</taxon>
        <taxon>Pentapetalae</taxon>
        <taxon>asterids</taxon>
        <taxon>lamiids</taxon>
        <taxon>Lamiales</taxon>
        <taxon>Oleaceae</taxon>
        <taxon>Oleeae</taxon>
        <taxon>Olea</taxon>
    </lineage>
</organism>
<proteinExistence type="predicted"/>
<dbReference type="OrthoDB" id="1735727at2759"/>
<dbReference type="AlphaFoldDB" id="A0A8S0TLI2"/>
<feature type="coiled-coil region" evidence="1">
    <location>
        <begin position="4"/>
        <end position="38"/>
    </location>
</feature>
<evidence type="ECO:0000256" key="1">
    <source>
        <dbReference type="SAM" id="Coils"/>
    </source>
</evidence>
<comment type="caution">
    <text evidence="2">The sequence shown here is derived from an EMBL/GenBank/DDBJ whole genome shotgun (WGS) entry which is preliminary data.</text>
</comment>
<name>A0A8S0TLI2_OLEEU</name>
<dbReference type="Proteomes" id="UP000594638">
    <property type="component" value="Unassembled WGS sequence"/>
</dbReference>
<accession>A0A8S0TLI2</accession>
<reference evidence="2 3" key="1">
    <citation type="submission" date="2019-12" db="EMBL/GenBank/DDBJ databases">
        <authorList>
            <person name="Alioto T."/>
            <person name="Alioto T."/>
            <person name="Gomez Garrido J."/>
        </authorList>
    </citation>
    <scope>NUCLEOTIDE SEQUENCE [LARGE SCALE GENOMIC DNA]</scope>
</reference>
<dbReference type="Gramene" id="OE9A026268T1">
    <property type="protein sequence ID" value="OE9A026268C1"/>
    <property type="gene ID" value="OE9A026268"/>
</dbReference>
<dbReference type="EMBL" id="CACTIH010007262">
    <property type="protein sequence ID" value="CAA3006645.1"/>
    <property type="molecule type" value="Genomic_DNA"/>
</dbReference>